<dbReference type="Proteomes" id="UP001302349">
    <property type="component" value="Chromosome"/>
</dbReference>
<sequence length="587" mass="68645">MIHSSNHDIKVYQINTSFHELNDKITSQEKVDHIINDHKERFESPYDVEDQRSSLVKDQITYFLYVFNEVDKQSIWKKFLPKEMTQEHDFSIQSSSFALFIVIDSEIFALIGGKGISVIKKYINHSFGLDLYEKIADPENDIVHSQMSRGITGNLTSEQRTYRNEQKLSDSLSIGRVPNKFYLVLRQDLKDSVFDFINFDQDENIYLEIGSSFCLKWRLSFEQTHSLIVKIVEIQKIGTGKPLSRFDRVRDFKFCKENLEMALYDHLRNDMVRQNTPGSSTSNNLDYDFVHPQKLQIFYECDIYAAYTKNSKKPFYETRDRTKLYSSVLKYLYSIVDPQDAWSFIRHLSGVRIRGFVGEVKKTEAMFINHLTCEIAIGGSPYFLIDTIWYQVRGDFIETINNQCASILSVNELTPNPLDKPWPLGMDEGEYNLKYLTDDSFLVLDKILGQNIELCDLLYETESTTYLIHVKEGFDAKIRDVTNQVSISANRLWNDIKSDKKFINSIYDRYSVSENFFYNQISRDDFHLKFTKEIIFVIAFCHNRVDKKVAQNVQDFKSNIAKFSIIQTLTEMQSTNYPARVVEIPRI</sequence>
<protein>
    <submittedName>
        <fullName evidence="1">DUF6119 family protein</fullName>
    </submittedName>
</protein>
<dbReference type="InterPro" id="IPR026487">
    <property type="entry name" value="CHP04141"/>
</dbReference>
<reference evidence="1 2" key="1">
    <citation type="journal article" date="2023" name="Microbiol. Resour. Announc.">
        <title>Complete Genome Sequence of Imperialibacter roseus strain P4T.</title>
        <authorList>
            <person name="Tizabi D.R."/>
            <person name="Bachvaroff T."/>
            <person name="Hill R.T."/>
        </authorList>
    </citation>
    <scope>NUCLEOTIDE SEQUENCE [LARGE SCALE GENOMIC DNA]</scope>
    <source>
        <strain evidence="1 2">P4T</strain>
    </source>
</reference>
<accession>A0ABZ0IL53</accession>
<dbReference type="NCBIfam" id="TIGR04141">
    <property type="entry name" value="TIGR04141 family sporadically distributed protein"/>
    <property type="match status" value="1"/>
</dbReference>
<evidence type="ECO:0000313" key="1">
    <source>
        <dbReference type="EMBL" id="WOK04297.1"/>
    </source>
</evidence>
<evidence type="ECO:0000313" key="2">
    <source>
        <dbReference type="Proteomes" id="UP001302349"/>
    </source>
</evidence>
<proteinExistence type="predicted"/>
<dbReference type="RefSeq" id="WP_317487110.1">
    <property type="nucleotide sequence ID" value="NZ_CP136051.1"/>
</dbReference>
<organism evidence="1 2">
    <name type="scientific">Imperialibacter roseus</name>
    <dbReference type="NCBI Taxonomy" id="1324217"/>
    <lineage>
        <taxon>Bacteria</taxon>
        <taxon>Pseudomonadati</taxon>
        <taxon>Bacteroidota</taxon>
        <taxon>Cytophagia</taxon>
        <taxon>Cytophagales</taxon>
        <taxon>Flammeovirgaceae</taxon>
        <taxon>Imperialibacter</taxon>
    </lineage>
</organism>
<dbReference type="EMBL" id="CP136051">
    <property type="protein sequence ID" value="WOK04297.1"/>
    <property type="molecule type" value="Genomic_DNA"/>
</dbReference>
<dbReference type="Pfam" id="PF19614">
    <property type="entry name" value="DUF6119"/>
    <property type="match status" value="2"/>
</dbReference>
<name>A0ABZ0IL53_9BACT</name>
<gene>
    <name evidence="1" type="ORF">RT717_14550</name>
</gene>
<keyword evidence="2" id="KW-1185">Reference proteome</keyword>